<dbReference type="GO" id="GO:0016491">
    <property type="term" value="F:oxidoreductase activity"/>
    <property type="evidence" value="ECO:0007669"/>
    <property type="project" value="UniProtKB-KW"/>
</dbReference>
<sequence length="300" mass="32276">MPLQSFPSHHTTLAMSCQVSSLFNVEGKVIVITGGGTGIGLMMATVLESNGAIVYILGRRLEVLEKAAKENAKNGKIIPLRCDVSNRENLLSVVETIRQQQGFVNVLVNNSGVMHNNAKPPAPGDDIKAMQEKLWNAGTQEEFVKTYDVNVAAVYYTSVAFLELLDEGNKRSLPVGEPASQIITIASIGGLRRDEKVFSISYSTSKAAALHMGKVLANTLKPWKIRSNVICPGIFPSEMTVGVVDTGKPVPPTEVPLERWGERQDMGGLVLFLASKAGAYVNGGVHVTDGGRLGLFPSTW</sequence>
<dbReference type="PANTHER" id="PTHR43618">
    <property type="entry name" value="7-ALPHA-HYDROXYSTEROID DEHYDROGENASE"/>
    <property type="match status" value="1"/>
</dbReference>
<gene>
    <name evidence="5" type="ORF">A7U60_g4100</name>
</gene>
<organism evidence="5 6">
    <name type="scientific">Sanghuangporus baumii</name>
    <name type="common">Phellinus baumii</name>
    <dbReference type="NCBI Taxonomy" id="108892"/>
    <lineage>
        <taxon>Eukaryota</taxon>
        <taxon>Fungi</taxon>
        <taxon>Dikarya</taxon>
        <taxon>Basidiomycota</taxon>
        <taxon>Agaricomycotina</taxon>
        <taxon>Agaricomycetes</taxon>
        <taxon>Hymenochaetales</taxon>
        <taxon>Hymenochaetaceae</taxon>
        <taxon>Sanghuangporus</taxon>
    </lineage>
</organism>
<evidence type="ECO:0000256" key="2">
    <source>
        <dbReference type="ARBA" id="ARBA00022857"/>
    </source>
</evidence>
<keyword evidence="6" id="KW-1185">Reference proteome</keyword>
<dbReference type="OrthoDB" id="2962696at2759"/>
<dbReference type="InterPro" id="IPR036291">
    <property type="entry name" value="NAD(P)-bd_dom_sf"/>
</dbReference>
<dbReference type="Pfam" id="PF00106">
    <property type="entry name" value="adh_short"/>
    <property type="match status" value="1"/>
</dbReference>
<comment type="similarity">
    <text evidence="1 4">Belongs to the short-chain dehydrogenases/reductases (SDR) family.</text>
</comment>
<dbReference type="AlphaFoldDB" id="A0A9Q5HZ91"/>
<name>A0A9Q5HZ91_SANBA</name>
<accession>A0A9Q5HZ91</accession>
<dbReference type="Gene3D" id="3.40.50.720">
    <property type="entry name" value="NAD(P)-binding Rossmann-like Domain"/>
    <property type="match status" value="1"/>
</dbReference>
<evidence type="ECO:0000313" key="5">
    <source>
        <dbReference type="EMBL" id="OCB88719.1"/>
    </source>
</evidence>
<evidence type="ECO:0000256" key="1">
    <source>
        <dbReference type="ARBA" id="ARBA00006484"/>
    </source>
</evidence>
<dbReference type="EMBL" id="LNZH02000172">
    <property type="protein sequence ID" value="OCB88719.1"/>
    <property type="molecule type" value="Genomic_DNA"/>
</dbReference>
<dbReference type="Proteomes" id="UP000757232">
    <property type="component" value="Unassembled WGS sequence"/>
</dbReference>
<dbReference type="PRINTS" id="PR00081">
    <property type="entry name" value="GDHRDH"/>
</dbReference>
<comment type="caution">
    <text evidence="5">The sequence shown here is derived from an EMBL/GenBank/DDBJ whole genome shotgun (WGS) entry which is preliminary data.</text>
</comment>
<evidence type="ECO:0000256" key="4">
    <source>
        <dbReference type="RuleBase" id="RU000363"/>
    </source>
</evidence>
<evidence type="ECO:0000256" key="3">
    <source>
        <dbReference type="ARBA" id="ARBA00023002"/>
    </source>
</evidence>
<keyword evidence="2" id="KW-0521">NADP</keyword>
<keyword evidence="3" id="KW-0560">Oxidoreductase</keyword>
<dbReference type="InterPro" id="IPR002347">
    <property type="entry name" value="SDR_fam"/>
</dbReference>
<dbReference type="PANTHER" id="PTHR43618:SF18">
    <property type="entry name" value="SHORT CHAIN DEHYDROGENASE_REDUCTASE FAMILY (AFU_ORTHOLOGUE AFUA_5G12480)"/>
    <property type="match status" value="1"/>
</dbReference>
<dbReference type="SUPFAM" id="SSF51735">
    <property type="entry name" value="NAD(P)-binding Rossmann-fold domains"/>
    <property type="match status" value="1"/>
</dbReference>
<proteinExistence type="inferred from homology"/>
<dbReference type="InterPro" id="IPR052178">
    <property type="entry name" value="Sec_Metab_Biosynth_SDR"/>
</dbReference>
<evidence type="ECO:0000313" key="6">
    <source>
        <dbReference type="Proteomes" id="UP000757232"/>
    </source>
</evidence>
<dbReference type="PRINTS" id="PR00080">
    <property type="entry name" value="SDRFAMILY"/>
</dbReference>
<protein>
    <submittedName>
        <fullName evidence="5">NAD-binding protein</fullName>
    </submittedName>
</protein>
<reference evidence="5" key="1">
    <citation type="submission" date="2016-06" db="EMBL/GenBank/DDBJ databases">
        <title>Draft Genome sequence of the fungus Inonotus baumii.</title>
        <authorList>
            <person name="Zhu H."/>
            <person name="Lin W."/>
        </authorList>
    </citation>
    <scope>NUCLEOTIDE SEQUENCE</scope>
    <source>
        <strain evidence="5">821</strain>
    </source>
</reference>